<comment type="caution">
    <text evidence="2">The sequence shown here is derived from an EMBL/GenBank/DDBJ whole genome shotgun (WGS) entry which is preliminary data.</text>
</comment>
<sequence length="61" mass="6672">MIVVLVLIGVALLAVGALVVHAVGLRAKVEDLAEECRVLRSRADELRDLTVRLNLPRGRDK</sequence>
<evidence type="ECO:0000313" key="2">
    <source>
        <dbReference type="EMBL" id="RRD49292.1"/>
    </source>
</evidence>
<protein>
    <submittedName>
        <fullName evidence="2">Uncharacterized protein</fullName>
    </submittedName>
</protein>
<dbReference type="Proteomes" id="UP000280935">
    <property type="component" value="Unassembled WGS sequence"/>
</dbReference>
<accession>A0A3P1WRP6</accession>
<proteinExistence type="predicted"/>
<keyword evidence="1" id="KW-0175">Coiled coil</keyword>
<reference evidence="2 3" key="1">
    <citation type="submission" date="2018-11" db="EMBL/GenBank/DDBJ databases">
        <title>Genomes From Bacteria Associated with the Canine Oral Cavity: a Test Case for Automated Genome-Based Taxonomic Assignment.</title>
        <authorList>
            <person name="Coil D.A."/>
            <person name="Jospin G."/>
            <person name="Darling A.E."/>
            <person name="Wallis C."/>
            <person name="Davis I.J."/>
            <person name="Harris S."/>
            <person name="Eisen J.A."/>
            <person name="Holcombe L.J."/>
            <person name="O'Flynn C."/>
        </authorList>
    </citation>
    <scope>NUCLEOTIDE SEQUENCE [LARGE SCALE GENOMIC DNA]</scope>
    <source>
        <strain evidence="2 3">OH2822_COT-296</strain>
    </source>
</reference>
<dbReference type="AlphaFoldDB" id="A0A3P1WRP6"/>
<dbReference type="EMBL" id="RQYT01000019">
    <property type="protein sequence ID" value="RRD49292.1"/>
    <property type="molecule type" value="Genomic_DNA"/>
</dbReference>
<name>A0A3P1WRP6_9ACTN</name>
<gene>
    <name evidence="2" type="ORF">EII35_08985</name>
</gene>
<feature type="coiled-coil region" evidence="1">
    <location>
        <begin position="22"/>
        <end position="49"/>
    </location>
</feature>
<dbReference type="RefSeq" id="WP_125228132.1">
    <property type="nucleotide sequence ID" value="NZ_RQYT01000019.1"/>
</dbReference>
<evidence type="ECO:0000256" key="1">
    <source>
        <dbReference type="SAM" id="Coils"/>
    </source>
</evidence>
<organism evidence="2 3">
    <name type="scientific">Arachnia propionica</name>
    <dbReference type="NCBI Taxonomy" id="1750"/>
    <lineage>
        <taxon>Bacteria</taxon>
        <taxon>Bacillati</taxon>
        <taxon>Actinomycetota</taxon>
        <taxon>Actinomycetes</taxon>
        <taxon>Propionibacteriales</taxon>
        <taxon>Propionibacteriaceae</taxon>
        <taxon>Arachnia</taxon>
    </lineage>
</organism>
<evidence type="ECO:0000313" key="3">
    <source>
        <dbReference type="Proteomes" id="UP000280935"/>
    </source>
</evidence>